<accession>A0A6I3IK58</accession>
<evidence type="ECO:0000259" key="2">
    <source>
        <dbReference type="Pfam" id="PF00174"/>
    </source>
</evidence>
<name>A0A6I3IK58_9MICO</name>
<dbReference type="PANTHER" id="PTHR19372">
    <property type="entry name" value="SULFITE REDUCTASE"/>
    <property type="match status" value="1"/>
</dbReference>
<keyword evidence="1" id="KW-1133">Transmembrane helix</keyword>
<dbReference type="GO" id="GO:0020037">
    <property type="term" value="F:heme binding"/>
    <property type="evidence" value="ECO:0007669"/>
    <property type="project" value="TreeGrafter"/>
</dbReference>
<keyword evidence="1" id="KW-0472">Membrane</keyword>
<protein>
    <submittedName>
        <fullName evidence="3">Molybdopterin-dependent oxidoreductase</fullName>
    </submittedName>
</protein>
<dbReference type="InterPro" id="IPR014756">
    <property type="entry name" value="Ig_E-set"/>
</dbReference>
<sequence>MLAAVVRAAQDHSRGRTVVRVSLNRGAAPDRPGDRVGPAARGALVGLAAGAVTVGVAEVLAGVAQRAAWTGGTPSPIDAVGGAFVDRTPPWLKDFAVTTFGTSDKIVLYAGIVVTLVVLACGVGLVAVRTVRGALVALALLVGVALAAVLSRPHAAVTDLVPLLLGGLAGMWALSRWSAGGVGTGVVGTGVAGSASRTGTTPGTVSRRVLVGSGIAAIVGGAAAVAVGRLVAGSARAGAAARAAFVVPRVATPVVVPAGADLGIAGVTPFVVPNADFYRIDTALVVPQVDPATWSLRVTGLVDREITLDWPTLLAKPMQESMVTLMCVSNEVGGTLNGNAVWTGWPVRELLREAGVRDGADMVLSTSVDGFTAGTPLEALTDDRNALLVVAQNGQPLLPEHGFPVRLVVPGLYGYVSATKWVTELKVTTFAADQGYWTPRGWSALGPVKTQSRIDVPRDGATVAAGTVAVAGVAWAQHRGIAGVQVQVDGGPWVDARLGADATSDAWRQWVYEWPATSGRHTIGIRAIDATGQPQTAELAPPAPNGATGHHTITVTVS</sequence>
<organism evidence="3 4">
    <name type="scientific">Arsenicicoccus cauae</name>
    <dbReference type="NCBI Taxonomy" id="2663847"/>
    <lineage>
        <taxon>Bacteria</taxon>
        <taxon>Bacillati</taxon>
        <taxon>Actinomycetota</taxon>
        <taxon>Actinomycetes</taxon>
        <taxon>Micrococcales</taxon>
        <taxon>Intrasporangiaceae</taxon>
        <taxon>Arsenicicoccus</taxon>
    </lineage>
</organism>
<dbReference type="GO" id="GO:0006790">
    <property type="term" value="P:sulfur compound metabolic process"/>
    <property type="evidence" value="ECO:0007669"/>
    <property type="project" value="TreeGrafter"/>
</dbReference>
<evidence type="ECO:0000256" key="1">
    <source>
        <dbReference type="SAM" id="Phobius"/>
    </source>
</evidence>
<reference evidence="3 4" key="1">
    <citation type="submission" date="2019-11" db="EMBL/GenBank/DDBJ databases">
        <title>Whole genome sequencing identifies a novel species of the genus Arsenicicoccus isolated from human blood.</title>
        <authorList>
            <person name="Jeong J.H."/>
            <person name="Kweon O.J."/>
            <person name="Kim H.R."/>
            <person name="Kim T.-H."/>
            <person name="Ha S.-M."/>
            <person name="Lee M.-K."/>
        </authorList>
    </citation>
    <scope>NUCLEOTIDE SEQUENCE [LARGE SCALE GENOMIC DNA]</scope>
    <source>
        <strain evidence="3 4">MKL-02</strain>
    </source>
</reference>
<feature type="transmembrane region" description="Helical" evidence="1">
    <location>
        <begin position="209"/>
        <end position="232"/>
    </location>
</feature>
<evidence type="ECO:0000313" key="4">
    <source>
        <dbReference type="Proteomes" id="UP000431092"/>
    </source>
</evidence>
<dbReference type="PANTHER" id="PTHR19372:SF7">
    <property type="entry name" value="SULFITE OXIDASE, MITOCHONDRIAL"/>
    <property type="match status" value="1"/>
</dbReference>
<feature type="transmembrane region" description="Helical" evidence="1">
    <location>
        <begin position="106"/>
        <end position="127"/>
    </location>
</feature>
<keyword evidence="1" id="KW-0812">Transmembrane</keyword>
<dbReference type="Gene3D" id="3.90.420.10">
    <property type="entry name" value="Oxidoreductase, molybdopterin-binding domain"/>
    <property type="match status" value="1"/>
</dbReference>
<dbReference type="Proteomes" id="UP000431092">
    <property type="component" value="Unassembled WGS sequence"/>
</dbReference>
<dbReference type="AlphaFoldDB" id="A0A6I3IK58"/>
<dbReference type="EMBL" id="WLVL01000042">
    <property type="protein sequence ID" value="MTB73033.1"/>
    <property type="molecule type" value="Genomic_DNA"/>
</dbReference>
<evidence type="ECO:0000313" key="3">
    <source>
        <dbReference type="EMBL" id="MTB73033.1"/>
    </source>
</evidence>
<dbReference type="InterPro" id="IPR000572">
    <property type="entry name" value="OxRdtase_Mopterin-bd_dom"/>
</dbReference>
<feature type="domain" description="Oxidoreductase molybdopterin-binding" evidence="2">
    <location>
        <begin position="285"/>
        <end position="437"/>
    </location>
</feature>
<comment type="caution">
    <text evidence="3">The sequence shown here is derived from an EMBL/GenBank/DDBJ whole genome shotgun (WGS) entry which is preliminary data.</text>
</comment>
<feature type="transmembrane region" description="Helical" evidence="1">
    <location>
        <begin position="133"/>
        <end position="150"/>
    </location>
</feature>
<dbReference type="Gene3D" id="2.60.40.650">
    <property type="match status" value="1"/>
</dbReference>
<dbReference type="GO" id="GO:0008482">
    <property type="term" value="F:sulfite oxidase activity"/>
    <property type="evidence" value="ECO:0007669"/>
    <property type="project" value="TreeGrafter"/>
</dbReference>
<dbReference type="GO" id="GO:0043546">
    <property type="term" value="F:molybdopterin cofactor binding"/>
    <property type="evidence" value="ECO:0007669"/>
    <property type="project" value="TreeGrafter"/>
</dbReference>
<keyword evidence="4" id="KW-1185">Reference proteome</keyword>
<dbReference type="SUPFAM" id="SSF56524">
    <property type="entry name" value="Oxidoreductase molybdopterin-binding domain"/>
    <property type="match status" value="1"/>
</dbReference>
<gene>
    <name evidence="3" type="ORF">GGG17_13875</name>
</gene>
<dbReference type="InterPro" id="IPR036374">
    <property type="entry name" value="OxRdtase_Mopterin-bd_sf"/>
</dbReference>
<proteinExistence type="predicted"/>
<dbReference type="SUPFAM" id="SSF81296">
    <property type="entry name" value="E set domains"/>
    <property type="match status" value="1"/>
</dbReference>
<dbReference type="Pfam" id="PF17957">
    <property type="entry name" value="Big_7"/>
    <property type="match status" value="1"/>
</dbReference>
<dbReference type="Pfam" id="PF00174">
    <property type="entry name" value="Oxidored_molyb"/>
    <property type="match status" value="1"/>
</dbReference>